<accession>A0A9D3Z856</accession>
<organism evidence="2 3">
    <name type="scientific">Dreissena polymorpha</name>
    <name type="common">Zebra mussel</name>
    <name type="synonym">Mytilus polymorpha</name>
    <dbReference type="NCBI Taxonomy" id="45954"/>
    <lineage>
        <taxon>Eukaryota</taxon>
        <taxon>Metazoa</taxon>
        <taxon>Spiralia</taxon>
        <taxon>Lophotrochozoa</taxon>
        <taxon>Mollusca</taxon>
        <taxon>Bivalvia</taxon>
        <taxon>Autobranchia</taxon>
        <taxon>Heteroconchia</taxon>
        <taxon>Euheterodonta</taxon>
        <taxon>Imparidentia</taxon>
        <taxon>Neoheterodontei</taxon>
        <taxon>Myida</taxon>
        <taxon>Dreissenoidea</taxon>
        <taxon>Dreissenidae</taxon>
        <taxon>Dreissena</taxon>
    </lineage>
</organism>
<name>A0A9D3Z856_DREPO</name>
<comment type="caution">
    <text evidence="2">The sequence shown here is derived from an EMBL/GenBank/DDBJ whole genome shotgun (WGS) entry which is preliminary data.</text>
</comment>
<evidence type="ECO:0000313" key="2">
    <source>
        <dbReference type="EMBL" id="KAH3711974.1"/>
    </source>
</evidence>
<evidence type="ECO:0000256" key="1">
    <source>
        <dbReference type="SAM" id="MobiDB-lite"/>
    </source>
</evidence>
<sequence length="115" mass="13079">MTKFHEDWTKIRLLEFKTVSAHARKIPNVNNNNLLGNIKKTAPAPGGHISRVKTAPPPGGHFDEDLTINVTSRNFELDQDIIGINRLTKFYEDQTINLASRVLTRQIMTRNDGQR</sequence>
<evidence type="ECO:0000313" key="3">
    <source>
        <dbReference type="Proteomes" id="UP000828390"/>
    </source>
</evidence>
<protein>
    <submittedName>
        <fullName evidence="2">Uncharacterized protein</fullName>
    </submittedName>
</protein>
<dbReference type="EMBL" id="JAIWYP010000014">
    <property type="protein sequence ID" value="KAH3711974.1"/>
    <property type="molecule type" value="Genomic_DNA"/>
</dbReference>
<reference evidence="2" key="1">
    <citation type="journal article" date="2019" name="bioRxiv">
        <title>The Genome of the Zebra Mussel, Dreissena polymorpha: A Resource for Invasive Species Research.</title>
        <authorList>
            <person name="McCartney M.A."/>
            <person name="Auch B."/>
            <person name="Kono T."/>
            <person name="Mallez S."/>
            <person name="Zhang Y."/>
            <person name="Obille A."/>
            <person name="Becker A."/>
            <person name="Abrahante J.E."/>
            <person name="Garbe J."/>
            <person name="Badalamenti J.P."/>
            <person name="Herman A."/>
            <person name="Mangelson H."/>
            <person name="Liachko I."/>
            <person name="Sullivan S."/>
            <person name="Sone E.D."/>
            <person name="Koren S."/>
            <person name="Silverstein K.A.T."/>
            <person name="Beckman K.B."/>
            <person name="Gohl D.M."/>
        </authorList>
    </citation>
    <scope>NUCLEOTIDE SEQUENCE</scope>
    <source>
        <strain evidence="2">Duluth1</strain>
        <tissue evidence="2">Whole animal</tissue>
    </source>
</reference>
<proteinExistence type="predicted"/>
<keyword evidence="3" id="KW-1185">Reference proteome</keyword>
<dbReference type="AlphaFoldDB" id="A0A9D3Z856"/>
<feature type="region of interest" description="Disordered" evidence="1">
    <location>
        <begin position="34"/>
        <end position="60"/>
    </location>
</feature>
<reference evidence="2" key="2">
    <citation type="submission" date="2020-11" db="EMBL/GenBank/DDBJ databases">
        <authorList>
            <person name="McCartney M.A."/>
            <person name="Auch B."/>
            <person name="Kono T."/>
            <person name="Mallez S."/>
            <person name="Becker A."/>
            <person name="Gohl D.M."/>
            <person name="Silverstein K.A.T."/>
            <person name="Koren S."/>
            <person name="Bechman K.B."/>
            <person name="Herman A."/>
            <person name="Abrahante J.E."/>
            <person name="Garbe J."/>
        </authorList>
    </citation>
    <scope>NUCLEOTIDE SEQUENCE</scope>
    <source>
        <strain evidence="2">Duluth1</strain>
        <tissue evidence="2">Whole animal</tissue>
    </source>
</reference>
<dbReference type="Proteomes" id="UP000828390">
    <property type="component" value="Unassembled WGS sequence"/>
</dbReference>
<gene>
    <name evidence="2" type="ORF">DPMN_071650</name>
</gene>